<dbReference type="GO" id="GO:0016740">
    <property type="term" value="F:transferase activity"/>
    <property type="evidence" value="ECO:0007669"/>
    <property type="project" value="UniProtKB-KW"/>
</dbReference>
<dbReference type="NCBIfam" id="TIGR01513">
    <property type="entry name" value="NAPRTase_put"/>
    <property type="match status" value="1"/>
</dbReference>
<evidence type="ECO:0000256" key="5">
    <source>
        <dbReference type="ARBA" id="ARBA00022598"/>
    </source>
</evidence>
<organism evidence="14 15">
    <name type="scientific">Ectocarpus siliculosus</name>
    <name type="common">Brown alga</name>
    <name type="synonym">Conferva siliculosa</name>
    <dbReference type="NCBI Taxonomy" id="2880"/>
    <lineage>
        <taxon>Eukaryota</taxon>
        <taxon>Sar</taxon>
        <taxon>Stramenopiles</taxon>
        <taxon>Ochrophyta</taxon>
        <taxon>PX clade</taxon>
        <taxon>Phaeophyceae</taxon>
        <taxon>Ectocarpales</taxon>
        <taxon>Ectocarpaceae</taxon>
        <taxon>Ectocarpus</taxon>
    </lineage>
</organism>
<evidence type="ECO:0000313" key="14">
    <source>
        <dbReference type="EMBL" id="CBN77144.1"/>
    </source>
</evidence>
<dbReference type="SUPFAM" id="SSF54675">
    <property type="entry name" value="Nicotinate/Quinolinate PRTase N-terminal domain-like"/>
    <property type="match status" value="1"/>
</dbReference>
<dbReference type="GO" id="GO:0004516">
    <property type="term" value="F:nicotinate phosphoribosyltransferase activity"/>
    <property type="evidence" value="ECO:0007669"/>
    <property type="project" value="UniProtKB-UniRule"/>
</dbReference>
<gene>
    <name evidence="14" type="ORF">Esi_0036_0127</name>
</gene>
<dbReference type="InterPro" id="IPR007229">
    <property type="entry name" value="Nic_PRibTrfase-Fam"/>
</dbReference>
<dbReference type="SUPFAM" id="SSF51690">
    <property type="entry name" value="Nicotinate/Quinolinate PRTase C-terminal domain-like"/>
    <property type="match status" value="1"/>
</dbReference>
<dbReference type="CDD" id="cd01570">
    <property type="entry name" value="NAPRTase_A"/>
    <property type="match status" value="1"/>
</dbReference>
<comment type="similarity">
    <text evidence="2 10">Belongs to the NAPRTase family.</text>
</comment>
<dbReference type="InterPro" id="IPR006405">
    <property type="entry name" value="Nic_PRibTrfase_pncB"/>
</dbReference>
<evidence type="ECO:0000256" key="8">
    <source>
        <dbReference type="ARBA" id="ARBA00023426"/>
    </source>
</evidence>
<dbReference type="STRING" id="2880.D8LLE6"/>
<dbReference type="eggNOG" id="KOG2511">
    <property type="taxonomic scope" value="Eukaryota"/>
</dbReference>
<dbReference type="FunFam" id="3.20.140.10:FF:000018">
    <property type="entry name" value="Nicotinate phosphoribosyltransferase"/>
    <property type="match status" value="1"/>
</dbReference>
<evidence type="ECO:0000256" key="1">
    <source>
        <dbReference type="ARBA" id="ARBA00004952"/>
    </source>
</evidence>
<feature type="domain" description="Nicotinate phosphoribosyltransferase C-terminal" evidence="13">
    <location>
        <begin position="415"/>
        <end position="526"/>
    </location>
</feature>
<feature type="domain" description="Nicotinate phosphoribosyltransferase N-terminal" evidence="12">
    <location>
        <begin position="21"/>
        <end position="147"/>
    </location>
</feature>
<evidence type="ECO:0000256" key="2">
    <source>
        <dbReference type="ARBA" id="ARBA00010897"/>
    </source>
</evidence>
<protein>
    <recommendedName>
        <fullName evidence="3 10">Nicotinate phosphoribosyltransferase</fullName>
        <ecNumber evidence="3 10">6.3.4.21</ecNumber>
    </recommendedName>
</protein>
<dbReference type="GO" id="GO:0034355">
    <property type="term" value="P:NAD+ biosynthetic process via the salvage pathway"/>
    <property type="evidence" value="ECO:0007669"/>
    <property type="project" value="TreeGrafter"/>
</dbReference>
<dbReference type="InterPro" id="IPR036068">
    <property type="entry name" value="Nicotinate_pribotase-like_C"/>
</dbReference>
<evidence type="ECO:0000256" key="4">
    <source>
        <dbReference type="ARBA" id="ARBA00022553"/>
    </source>
</evidence>
<dbReference type="InterPro" id="IPR013785">
    <property type="entry name" value="Aldolase_TIM"/>
</dbReference>
<dbReference type="Proteomes" id="UP000002630">
    <property type="component" value="Linkage Group LG20"/>
</dbReference>
<dbReference type="Pfam" id="PF17956">
    <property type="entry name" value="NAPRTase_C"/>
    <property type="match status" value="1"/>
</dbReference>
<dbReference type="FunCoup" id="D8LLE6">
    <property type="interactions" value="49"/>
</dbReference>
<dbReference type="Gene3D" id="3.20.140.10">
    <property type="entry name" value="nicotinate phosphoribosyltransferase"/>
    <property type="match status" value="2"/>
</dbReference>
<evidence type="ECO:0000256" key="10">
    <source>
        <dbReference type="RuleBase" id="RU365100"/>
    </source>
</evidence>
<dbReference type="InterPro" id="IPR040727">
    <property type="entry name" value="NAPRTase_N"/>
</dbReference>
<dbReference type="EC" id="6.3.4.21" evidence="3 10"/>
<dbReference type="InParanoid" id="D8LLE6"/>
<proteinExistence type="inferred from homology"/>
<evidence type="ECO:0000256" key="6">
    <source>
        <dbReference type="ARBA" id="ARBA00022642"/>
    </source>
</evidence>
<keyword evidence="4" id="KW-0597">Phosphoprotein</keyword>
<evidence type="ECO:0000259" key="12">
    <source>
        <dbReference type="Pfam" id="PF17767"/>
    </source>
</evidence>
<dbReference type="GO" id="GO:0005829">
    <property type="term" value="C:cytosol"/>
    <property type="evidence" value="ECO:0007669"/>
    <property type="project" value="TreeGrafter"/>
</dbReference>
<evidence type="ECO:0000313" key="15">
    <source>
        <dbReference type="Proteomes" id="UP000002630"/>
    </source>
</evidence>
<dbReference type="OMA" id="VYFPGSP"/>
<feature type="domain" description="Nicotinate/nicotinamide phosphoribosyltransferase" evidence="11">
    <location>
        <begin position="169"/>
        <end position="409"/>
    </location>
</feature>
<name>D8LLE6_ECTSI</name>
<dbReference type="EMBL" id="FN649745">
    <property type="protein sequence ID" value="CBN77144.1"/>
    <property type="molecule type" value="Genomic_DNA"/>
</dbReference>
<comment type="function">
    <text evidence="8">Catalyzes the first step in the biosynthesis of NAD from nicotinic acid, the ATP-dependent synthesis of beta-nicotinate D-ribonucleotide from nicotinate and 5-phospho-D-ribose 1-phosphate. Helps prevent cellular oxidative stress via its role in NAD biosynthesis.</text>
</comment>
<evidence type="ECO:0000259" key="11">
    <source>
        <dbReference type="Pfam" id="PF04095"/>
    </source>
</evidence>
<dbReference type="Gene3D" id="3.20.20.70">
    <property type="entry name" value="Aldolase class I"/>
    <property type="match status" value="2"/>
</dbReference>
<evidence type="ECO:0000256" key="7">
    <source>
        <dbReference type="ARBA" id="ARBA00022679"/>
    </source>
</evidence>
<evidence type="ECO:0000259" key="13">
    <source>
        <dbReference type="Pfam" id="PF17956"/>
    </source>
</evidence>
<comment type="PTM">
    <text evidence="10">Transiently phosphorylated on a His residue during the reaction cycle. Phosphorylation strongly increases the affinity for substrates and increases the rate of nicotinate D-ribonucleotide production. Dephosphorylation regenerates the low-affinity form of the enzyme, leading to product release.</text>
</comment>
<dbReference type="EMBL" id="FN648553">
    <property type="protein sequence ID" value="CBN77144.1"/>
    <property type="molecule type" value="Genomic_DNA"/>
</dbReference>
<evidence type="ECO:0000256" key="3">
    <source>
        <dbReference type="ARBA" id="ARBA00013236"/>
    </source>
</evidence>
<comment type="catalytic activity">
    <reaction evidence="9 10">
        <text>5-phospho-alpha-D-ribose 1-diphosphate + nicotinate + ATP + H2O = nicotinate beta-D-ribonucleotide + ADP + phosphate + diphosphate</text>
        <dbReference type="Rhea" id="RHEA:36163"/>
        <dbReference type="ChEBI" id="CHEBI:15377"/>
        <dbReference type="ChEBI" id="CHEBI:30616"/>
        <dbReference type="ChEBI" id="CHEBI:32544"/>
        <dbReference type="ChEBI" id="CHEBI:33019"/>
        <dbReference type="ChEBI" id="CHEBI:43474"/>
        <dbReference type="ChEBI" id="CHEBI:57502"/>
        <dbReference type="ChEBI" id="CHEBI:58017"/>
        <dbReference type="ChEBI" id="CHEBI:456216"/>
        <dbReference type="EC" id="6.3.4.21"/>
    </reaction>
</comment>
<keyword evidence="7 10" id="KW-0808">Transferase</keyword>
<dbReference type="OrthoDB" id="193380at2759"/>
<keyword evidence="6 10" id="KW-0662">Pyridine nucleotide biosynthesis</keyword>
<dbReference type="InterPro" id="IPR041619">
    <property type="entry name" value="NAPRTase_C"/>
</dbReference>
<dbReference type="Pfam" id="PF04095">
    <property type="entry name" value="NAPRTase"/>
    <property type="match status" value="1"/>
</dbReference>
<dbReference type="UniPathway" id="UPA00253">
    <property type="reaction ID" value="UER00457"/>
</dbReference>
<dbReference type="InterPro" id="IPR041525">
    <property type="entry name" value="N/Namide_PRibTrfase"/>
</dbReference>
<accession>D8LLE6</accession>
<dbReference type="PANTHER" id="PTHR11098:SF1">
    <property type="entry name" value="NICOTINATE PHOSPHORIBOSYLTRANSFERASE"/>
    <property type="match status" value="1"/>
</dbReference>
<dbReference type="Pfam" id="PF17767">
    <property type="entry name" value="NAPRTase_N"/>
    <property type="match status" value="1"/>
</dbReference>
<reference evidence="14 15" key="1">
    <citation type="journal article" date="2010" name="Nature">
        <title>The Ectocarpus genome and the independent evolution of multicellularity in brown algae.</title>
        <authorList>
            <person name="Cock J.M."/>
            <person name="Sterck L."/>
            <person name="Rouze P."/>
            <person name="Scornet D."/>
            <person name="Allen A.E."/>
            <person name="Amoutzias G."/>
            <person name="Anthouard V."/>
            <person name="Artiguenave F."/>
            <person name="Aury J.M."/>
            <person name="Badger J.H."/>
            <person name="Beszteri B."/>
            <person name="Billiau K."/>
            <person name="Bonnet E."/>
            <person name="Bothwell J.H."/>
            <person name="Bowler C."/>
            <person name="Boyen C."/>
            <person name="Brownlee C."/>
            <person name="Carrano C.J."/>
            <person name="Charrier B."/>
            <person name="Cho G.Y."/>
            <person name="Coelho S.M."/>
            <person name="Collen J."/>
            <person name="Corre E."/>
            <person name="Da Silva C."/>
            <person name="Delage L."/>
            <person name="Delaroque N."/>
            <person name="Dittami S.M."/>
            <person name="Doulbeau S."/>
            <person name="Elias M."/>
            <person name="Farnham G."/>
            <person name="Gachon C.M."/>
            <person name="Gschloessl B."/>
            <person name="Heesch S."/>
            <person name="Jabbari K."/>
            <person name="Jubin C."/>
            <person name="Kawai H."/>
            <person name="Kimura K."/>
            <person name="Kloareg B."/>
            <person name="Kupper F.C."/>
            <person name="Lang D."/>
            <person name="Le Bail A."/>
            <person name="Leblanc C."/>
            <person name="Lerouge P."/>
            <person name="Lohr M."/>
            <person name="Lopez P.J."/>
            <person name="Martens C."/>
            <person name="Maumus F."/>
            <person name="Michel G."/>
            <person name="Miranda-Saavedra D."/>
            <person name="Morales J."/>
            <person name="Moreau H."/>
            <person name="Motomura T."/>
            <person name="Nagasato C."/>
            <person name="Napoli C.A."/>
            <person name="Nelson D.R."/>
            <person name="Nyvall-Collen P."/>
            <person name="Peters A.F."/>
            <person name="Pommier C."/>
            <person name="Potin P."/>
            <person name="Poulain J."/>
            <person name="Quesneville H."/>
            <person name="Read B."/>
            <person name="Rensing S.A."/>
            <person name="Ritter A."/>
            <person name="Rousvoal S."/>
            <person name="Samanta M."/>
            <person name="Samson G."/>
            <person name="Schroeder D.C."/>
            <person name="Segurens B."/>
            <person name="Strittmatter M."/>
            <person name="Tonon T."/>
            <person name="Tregear J.W."/>
            <person name="Valentin K."/>
            <person name="von Dassow P."/>
            <person name="Yamagishi T."/>
            <person name="Van de Peer Y."/>
            <person name="Wincker P."/>
        </authorList>
    </citation>
    <scope>NUCLEOTIDE SEQUENCE [LARGE SCALE GENOMIC DNA]</scope>
    <source>
        <strain evidence="15">Ec32 / CCAP1310/4</strain>
    </source>
</reference>
<sequence>MPTSREDVKGLVPLNILVSALLTDMYQITMSYAYWKAGRHNENAVFDLFFRKCPFKGQFAIFAGLSEVIALMNSFTFSPSDIAYLRTVLPHCEEAFFDWLGQLDCRNVRLYALEEGSLCFPRIPLIRVEGPLAVAQLLETPLLNLINYPSLIATNAARLRLAAGADKTLLEFGLRRAQGPDGALSASRYSYIGGFNGTSNVLAGKLIGVDIRGTHAHAFVQSYTSFEQIKDPTLDGKDFVAIVKGYRDRPVCGKGSGSSNDGELAAFTAYAQAFPDGFVALVDTYDTLQSGVPNFLCVALALDDLGHRALGCRLDSGDLSYLSQEVRKMTTEAAKTFNRPFLATTNIVASNDINEESLHYLADQGHAIDTFGIGTNLVTCQAQPALGCVYKLVSIEGVPRIKLSQTTSKITIPGRKAVYRLLGADRVPILDIMLKDGEEPPQPGVPILARHPFVATKRARVTPTQVVRLQEMVWDGQAGGATSDMPTIHEVRATVAKGLKEIRQDTLQRLNPTPYKVSVSEGLHDFLHSLWEKEAPIRELS</sequence>
<comment type="pathway">
    <text evidence="1 10">Cofactor biosynthesis; NAD(+) biosynthesis; nicotinate D-ribonucleotide from nicotinate: step 1/1.</text>
</comment>
<dbReference type="PIRSF" id="PIRSF000484">
    <property type="entry name" value="NAPRT"/>
    <property type="match status" value="1"/>
</dbReference>
<keyword evidence="15" id="KW-1185">Reference proteome</keyword>
<dbReference type="AlphaFoldDB" id="D8LLE6"/>
<keyword evidence="5 10" id="KW-0436">Ligase</keyword>
<evidence type="ECO:0000256" key="9">
    <source>
        <dbReference type="ARBA" id="ARBA00048668"/>
    </source>
</evidence>
<dbReference type="PANTHER" id="PTHR11098">
    <property type="entry name" value="NICOTINATE PHOSPHORIBOSYLTRANSFERASE"/>
    <property type="match status" value="1"/>
</dbReference>